<sequence>MHSDLWTLGNGRRLALLSFLEAAADPSPSPSSRSPPRPALSFLEAVADLSPSPCPLFLGRTQLIRRRRLFVVSTSSAHLPERHAASTGWYWRSFSLLVQSNGRR</sequence>
<gene>
    <name evidence="1" type="primary">OR_CBa0004O24.5</name>
</gene>
<reference evidence="1" key="1">
    <citation type="submission" date="2009-05" db="EMBL/GenBank/DDBJ databases">
        <title>Oryza sativa Japonica Group genomic DNA, chromosome 6, BAC clone:KMK0024M20, cultivar:Khau Mac Kho.</title>
        <authorList>
            <person name="Matsumoto T."/>
            <person name="Wu J."/>
            <person name="Kanamori H."/>
        </authorList>
    </citation>
    <scope>NUCLEOTIDE SEQUENCE</scope>
    <source>
        <strain evidence="1">W0574</strain>
    </source>
</reference>
<proteinExistence type="predicted"/>
<dbReference type="EMBL" id="AP011456">
    <property type="protein sequence ID" value="BAX24719.1"/>
    <property type="molecule type" value="Genomic_DNA"/>
</dbReference>
<evidence type="ECO:0000313" key="1">
    <source>
        <dbReference type="EMBL" id="BAX24719.1"/>
    </source>
</evidence>
<protein>
    <submittedName>
        <fullName evidence="1">Uncharacterized protein</fullName>
    </submittedName>
</protein>
<dbReference type="AlphaFoldDB" id="A0A1V1H022"/>
<name>A0A1V1H022_ORYRU</name>
<accession>A0A1V1H022</accession>
<organism evidence="1">
    <name type="scientific">Oryza rufipogon</name>
    <name type="common">Brownbeard rice</name>
    <name type="synonym">Asian wild rice</name>
    <dbReference type="NCBI Taxonomy" id="4529"/>
    <lineage>
        <taxon>Eukaryota</taxon>
        <taxon>Viridiplantae</taxon>
        <taxon>Streptophyta</taxon>
        <taxon>Embryophyta</taxon>
        <taxon>Tracheophyta</taxon>
        <taxon>Spermatophyta</taxon>
        <taxon>Magnoliopsida</taxon>
        <taxon>Liliopsida</taxon>
        <taxon>Poales</taxon>
        <taxon>Poaceae</taxon>
        <taxon>BOP clade</taxon>
        <taxon>Oryzoideae</taxon>
        <taxon>Oryzeae</taxon>
        <taxon>Oryzinae</taxon>
        <taxon>Oryza</taxon>
    </lineage>
</organism>